<proteinExistence type="predicted"/>
<reference evidence="1" key="1">
    <citation type="submission" date="2019-08" db="EMBL/GenBank/DDBJ databases">
        <authorList>
            <person name="Kucharzyk K."/>
            <person name="Murdoch R.W."/>
            <person name="Higgins S."/>
            <person name="Loffler F."/>
        </authorList>
    </citation>
    <scope>NUCLEOTIDE SEQUENCE</scope>
</reference>
<accession>A0A645A155</accession>
<sequence>MQKTHVELEHVNRHVLQRVQRGISFPEIVHLHKESVRAQRANDRYKSLGVFHIGCFRDLKPQFARFDAVFLRQIDKCARKVWHVDIRAGNIDGDGNGGQPLCVPARE</sequence>
<name>A0A645A155_9ZZZZ</name>
<dbReference type="AlphaFoldDB" id="A0A645A155"/>
<gene>
    <name evidence="1" type="ORF">SDC9_93478</name>
</gene>
<comment type="caution">
    <text evidence="1">The sequence shown here is derived from an EMBL/GenBank/DDBJ whole genome shotgun (WGS) entry which is preliminary data.</text>
</comment>
<evidence type="ECO:0000313" key="1">
    <source>
        <dbReference type="EMBL" id="MPM46772.1"/>
    </source>
</evidence>
<protein>
    <submittedName>
        <fullName evidence="1">Uncharacterized protein</fullName>
    </submittedName>
</protein>
<dbReference type="EMBL" id="VSSQ01011408">
    <property type="protein sequence ID" value="MPM46772.1"/>
    <property type="molecule type" value="Genomic_DNA"/>
</dbReference>
<organism evidence="1">
    <name type="scientific">bioreactor metagenome</name>
    <dbReference type="NCBI Taxonomy" id="1076179"/>
    <lineage>
        <taxon>unclassified sequences</taxon>
        <taxon>metagenomes</taxon>
        <taxon>ecological metagenomes</taxon>
    </lineage>
</organism>